<dbReference type="AlphaFoldDB" id="A0AAV4XLH4"/>
<name>A0AAV4XLH4_CAEEX</name>
<comment type="caution">
    <text evidence="2">The sequence shown here is derived from an EMBL/GenBank/DDBJ whole genome shotgun (WGS) entry which is preliminary data.</text>
</comment>
<sequence>MLRLLSNQYKIIRFDIQSISNATSERKSISTFTYLNDPNDGKEINAFRGKSRKQSVSLTADGTWRRSGLGEGWGNPSASCFRGFRAGTSMRKKSDGNETTNEKNNRDQHHDGERTNEINTTMERDKRDQHHDGVRTIAINIMME</sequence>
<feature type="region of interest" description="Disordered" evidence="1">
    <location>
        <begin position="84"/>
        <end position="135"/>
    </location>
</feature>
<protein>
    <submittedName>
        <fullName evidence="2">Uncharacterized protein</fullName>
    </submittedName>
</protein>
<evidence type="ECO:0000313" key="3">
    <source>
        <dbReference type="Proteomes" id="UP001054945"/>
    </source>
</evidence>
<organism evidence="2 3">
    <name type="scientific">Caerostris extrusa</name>
    <name type="common">Bark spider</name>
    <name type="synonym">Caerostris bankana</name>
    <dbReference type="NCBI Taxonomy" id="172846"/>
    <lineage>
        <taxon>Eukaryota</taxon>
        <taxon>Metazoa</taxon>
        <taxon>Ecdysozoa</taxon>
        <taxon>Arthropoda</taxon>
        <taxon>Chelicerata</taxon>
        <taxon>Arachnida</taxon>
        <taxon>Araneae</taxon>
        <taxon>Araneomorphae</taxon>
        <taxon>Entelegynae</taxon>
        <taxon>Araneoidea</taxon>
        <taxon>Araneidae</taxon>
        <taxon>Caerostris</taxon>
    </lineage>
</organism>
<evidence type="ECO:0000256" key="1">
    <source>
        <dbReference type="SAM" id="MobiDB-lite"/>
    </source>
</evidence>
<reference evidence="2 3" key="1">
    <citation type="submission" date="2021-06" db="EMBL/GenBank/DDBJ databases">
        <title>Caerostris extrusa draft genome.</title>
        <authorList>
            <person name="Kono N."/>
            <person name="Arakawa K."/>
        </authorList>
    </citation>
    <scope>NUCLEOTIDE SEQUENCE [LARGE SCALE GENOMIC DNA]</scope>
</reference>
<feature type="compositionally biased region" description="Basic and acidic residues" evidence="1">
    <location>
        <begin position="92"/>
        <end position="134"/>
    </location>
</feature>
<keyword evidence="3" id="KW-1185">Reference proteome</keyword>
<accession>A0AAV4XLH4</accession>
<dbReference type="Proteomes" id="UP001054945">
    <property type="component" value="Unassembled WGS sequence"/>
</dbReference>
<gene>
    <name evidence="2" type="ORF">CEXT_204901</name>
</gene>
<evidence type="ECO:0000313" key="2">
    <source>
        <dbReference type="EMBL" id="GIY95544.1"/>
    </source>
</evidence>
<proteinExistence type="predicted"/>
<dbReference type="EMBL" id="BPLR01000540">
    <property type="protein sequence ID" value="GIY95544.1"/>
    <property type="molecule type" value="Genomic_DNA"/>
</dbReference>